<keyword evidence="2" id="KW-1185">Reference proteome</keyword>
<evidence type="ECO:0000313" key="2">
    <source>
        <dbReference type="Proteomes" id="UP000835052"/>
    </source>
</evidence>
<evidence type="ECO:0000313" key="1">
    <source>
        <dbReference type="EMBL" id="CAD6184566.1"/>
    </source>
</evidence>
<name>A0A8S1GN59_9PELO</name>
<sequence>MEVLQKFENRCEKVLWKFREIKAALRSSDVLEEREIINNRLHKVASGLQSELFPRMATYRTRAAQVGGAGGRVYPRLHTTGNFATLYHGTFELWTFEDRVFSKKSFLS</sequence>
<gene>
    <name evidence="1" type="ORF">CAUJ_LOCUS485</name>
</gene>
<proteinExistence type="predicted"/>
<accession>A0A8S1GN59</accession>
<dbReference type="Proteomes" id="UP000835052">
    <property type="component" value="Unassembled WGS sequence"/>
</dbReference>
<dbReference type="AlphaFoldDB" id="A0A8S1GN59"/>
<protein>
    <submittedName>
        <fullName evidence="1">Uncharacterized protein</fullName>
    </submittedName>
</protein>
<reference evidence="1" key="1">
    <citation type="submission" date="2020-10" db="EMBL/GenBank/DDBJ databases">
        <authorList>
            <person name="Kikuchi T."/>
        </authorList>
    </citation>
    <scope>NUCLEOTIDE SEQUENCE</scope>
    <source>
        <strain evidence="1">NKZ352</strain>
    </source>
</reference>
<comment type="caution">
    <text evidence="1">The sequence shown here is derived from an EMBL/GenBank/DDBJ whole genome shotgun (WGS) entry which is preliminary data.</text>
</comment>
<dbReference type="EMBL" id="CAJGYM010000001">
    <property type="protein sequence ID" value="CAD6184566.1"/>
    <property type="molecule type" value="Genomic_DNA"/>
</dbReference>
<organism evidence="1 2">
    <name type="scientific">Caenorhabditis auriculariae</name>
    <dbReference type="NCBI Taxonomy" id="2777116"/>
    <lineage>
        <taxon>Eukaryota</taxon>
        <taxon>Metazoa</taxon>
        <taxon>Ecdysozoa</taxon>
        <taxon>Nematoda</taxon>
        <taxon>Chromadorea</taxon>
        <taxon>Rhabditida</taxon>
        <taxon>Rhabditina</taxon>
        <taxon>Rhabditomorpha</taxon>
        <taxon>Rhabditoidea</taxon>
        <taxon>Rhabditidae</taxon>
        <taxon>Peloderinae</taxon>
        <taxon>Caenorhabditis</taxon>
    </lineage>
</organism>